<accession>A0A1B7NEA3</accession>
<evidence type="ECO:0000313" key="4">
    <source>
        <dbReference type="EMBL" id="OAX43094.1"/>
    </source>
</evidence>
<dbReference type="EMBL" id="KV448144">
    <property type="protein sequence ID" value="OAX43094.1"/>
    <property type="molecule type" value="Genomic_DNA"/>
</dbReference>
<dbReference type="GO" id="GO:0004784">
    <property type="term" value="F:superoxide dismutase activity"/>
    <property type="evidence" value="ECO:0007669"/>
    <property type="project" value="InterPro"/>
</dbReference>
<sequence length="350" mass="38768">MNSAGLRLASSSRASALSVWKSTKCPRQLWGARRHQHTRTELPYKVEEGLGNFMSPRTLKMVSEEYQQGLLNRLSELFPDAADQRKSVTQLVIDTASSGKDALGFSYASHALNNSFFLNCLRPPVAEVDEDKIHSLVISPTIRSHFGSMSQFINNFSSAARGMSGSGYIWLITDSVGNLAIQPTFAAGTLLVRSRACTENPAGHHHEVLHEGRPRESPQPTHLNSGLGSTPTSPTSGMSQGPAPLHPSAPVRTLHSSQRVHVHDGARSLFDQEHIGKAFDPSGRGLRQLGERIYPLFCVSIHEHCWLLDHGVWGKEKYMKELWSVLNWKKINERYLSFIGANIGSQPLRM</sequence>
<feature type="compositionally biased region" description="Basic and acidic residues" evidence="2">
    <location>
        <begin position="205"/>
        <end position="216"/>
    </location>
</feature>
<reference evidence="4 5" key="1">
    <citation type="submission" date="2016-06" db="EMBL/GenBank/DDBJ databases">
        <title>Comparative genomics of the ectomycorrhizal sister species Rhizopogon vinicolor and Rhizopogon vesiculosus (Basidiomycota: Boletales) reveals a divergence of the mating type B locus.</title>
        <authorList>
            <consortium name="DOE Joint Genome Institute"/>
            <person name="Mujic A.B."/>
            <person name="Kuo A."/>
            <person name="Tritt A."/>
            <person name="Lipzen A."/>
            <person name="Chen C."/>
            <person name="Johnson J."/>
            <person name="Sharma A."/>
            <person name="Barry K."/>
            <person name="Grigoriev I.V."/>
            <person name="Spatafora J.W."/>
        </authorList>
    </citation>
    <scope>NUCLEOTIDE SEQUENCE [LARGE SCALE GENOMIC DNA]</scope>
    <source>
        <strain evidence="4 5">AM-OR11-026</strain>
    </source>
</reference>
<dbReference type="InParanoid" id="A0A1B7NEA3"/>
<keyword evidence="5" id="KW-1185">Reference proteome</keyword>
<protein>
    <submittedName>
        <fullName evidence="4">Manganese and iron superoxide dismutase</fullName>
    </submittedName>
</protein>
<dbReference type="OrthoDB" id="275227at2759"/>
<dbReference type="GO" id="GO:0046872">
    <property type="term" value="F:metal ion binding"/>
    <property type="evidence" value="ECO:0007669"/>
    <property type="project" value="InterPro"/>
</dbReference>
<dbReference type="InterPro" id="IPR036324">
    <property type="entry name" value="Mn/Fe_SOD_N_sf"/>
</dbReference>
<dbReference type="InterPro" id="IPR036314">
    <property type="entry name" value="SOD_C_sf"/>
</dbReference>
<dbReference type="SUPFAM" id="SSF54719">
    <property type="entry name" value="Fe,Mn superoxide dismutase (SOD), C-terminal domain"/>
    <property type="match status" value="1"/>
</dbReference>
<comment type="function">
    <text evidence="1">Component of the mitochondrial ribosome (mitoribosome), a dedicated translation machinery responsible for the synthesis of mitochondrial genome-encoded proteins, including at least some of the essential transmembrane subunits of the mitochondrial respiratory chain. The mitoribosomes are attached to the mitochondrial inner membrane and translation products are cotranslationally integrated into the membrane.</text>
</comment>
<name>A0A1B7NEA3_9AGAM</name>
<dbReference type="InterPro" id="IPR019832">
    <property type="entry name" value="Mn/Fe_SOD_C"/>
</dbReference>
<dbReference type="Gene3D" id="3.55.40.20">
    <property type="entry name" value="Iron/manganese superoxide dismutase, C-terminal domain"/>
    <property type="match status" value="1"/>
</dbReference>
<feature type="compositionally biased region" description="Low complexity" evidence="2">
    <location>
        <begin position="225"/>
        <end position="242"/>
    </location>
</feature>
<dbReference type="Proteomes" id="UP000092154">
    <property type="component" value="Unassembled WGS sequence"/>
</dbReference>
<dbReference type="GO" id="GO:0005737">
    <property type="term" value="C:cytoplasm"/>
    <property type="evidence" value="ECO:0007669"/>
    <property type="project" value="TreeGrafter"/>
</dbReference>
<evidence type="ECO:0000256" key="1">
    <source>
        <dbReference type="ARBA" id="ARBA00037226"/>
    </source>
</evidence>
<evidence type="ECO:0000259" key="3">
    <source>
        <dbReference type="Pfam" id="PF02777"/>
    </source>
</evidence>
<feature type="domain" description="Manganese/iron superoxide dismutase C-terminal" evidence="3">
    <location>
        <begin position="140"/>
        <end position="192"/>
    </location>
</feature>
<dbReference type="PANTHER" id="PTHR43595:SF2">
    <property type="entry name" value="SMALL RIBOSOMAL SUBUNIT PROTEIN MS42"/>
    <property type="match status" value="1"/>
</dbReference>
<dbReference type="SUPFAM" id="SSF46609">
    <property type="entry name" value="Fe,Mn superoxide dismutase (SOD), N-terminal domain"/>
    <property type="match status" value="1"/>
</dbReference>
<dbReference type="Pfam" id="PF02777">
    <property type="entry name" value="Sod_Fe_C"/>
    <property type="match status" value="2"/>
</dbReference>
<evidence type="ECO:0000313" key="5">
    <source>
        <dbReference type="Proteomes" id="UP000092154"/>
    </source>
</evidence>
<dbReference type="PANTHER" id="PTHR43595">
    <property type="entry name" value="37S RIBOSOMAL PROTEIN S26, MITOCHONDRIAL"/>
    <property type="match status" value="1"/>
</dbReference>
<dbReference type="STRING" id="1314800.A0A1B7NEA3"/>
<organism evidence="4 5">
    <name type="scientific">Rhizopogon vinicolor AM-OR11-026</name>
    <dbReference type="NCBI Taxonomy" id="1314800"/>
    <lineage>
        <taxon>Eukaryota</taxon>
        <taxon>Fungi</taxon>
        <taxon>Dikarya</taxon>
        <taxon>Basidiomycota</taxon>
        <taxon>Agaricomycotina</taxon>
        <taxon>Agaricomycetes</taxon>
        <taxon>Agaricomycetidae</taxon>
        <taxon>Boletales</taxon>
        <taxon>Suillineae</taxon>
        <taxon>Rhizopogonaceae</taxon>
        <taxon>Rhizopogon</taxon>
    </lineage>
</organism>
<dbReference type="AlphaFoldDB" id="A0A1B7NEA3"/>
<proteinExistence type="predicted"/>
<evidence type="ECO:0000256" key="2">
    <source>
        <dbReference type="SAM" id="MobiDB-lite"/>
    </source>
</evidence>
<feature type="domain" description="Manganese/iron superoxide dismutase C-terminal" evidence="3">
    <location>
        <begin position="293"/>
        <end position="334"/>
    </location>
</feature>
<gene>
    <name evidence="4" type="ORF">K503DRAFT_709316</name>
</gene>
<feature type="region of interest" description="Disordered" evidence="2">
    <location>
        <begin position="205"/>
        <end position="250"/>
    </location>
</feature>